<evidence type="ECO:0000313" key="1">
    <source>
        <dbReference type="EMBL" id="KAF4672841.1"/>
    </source>
</evidence>
<organism evidence="1 2">
    <name type="scientific">Perkinsus chesapeaki</name>
    <name type="common">Clam parasite</name>
    <name type="synonym">Perkinsus andrewsi</name>
    <dbReference type="NCBI Taxonomy" id="330153"/>
    <lineage>
        <taxon>Eukaryota</taxon>
        <taxon>Sar</taxon>
        <taxon>Alveolata</taxon>
        <taxon>Perkinsozoa</taxon>
        <taxon>Perkinsea</taxon>
        <taxon>Perkinsida</taxon>
        <taxon>Perkinsidae</taxon>
        <taxon>Perkinsus</taxon>
    </lineage>
</organism>
<dbReference type="InterPro" id="IPR026983">
    <property type="entry name" value="DHC"/>
</dbReference>
<evidence type="ECO:0000313" key="2">
    <source>
        <dbReference type="Proteomes" id="UP000591131"/>
    </source>
</evidence>
<reference evidence="1 2" key="1">
    <citation type="submission" date="2020-04" db="EMBL/GenBank/DDBJ databases">
        <title>Perkinsus chesapeaki whole genome sequence.</title>
        <authorList>
            <person name="Bogema D.R."/>
        </authorList>
    </citation>
    <scope>NUCLEOTIDE SEQUENCE [LARGE SCALE GENOMIC DNA]</scope>
    <source>
        <strain evidence="1">ATCC PRA-425</strain>
    </source>
</reference>
<dbReference type="GO" id="GO:0030286">
    <property type="term" value="C:dynein complex"/>
    <property type="evidence" value="ECO:0007669"/>
    <property type="project" value="InterPro"/>
</dbReference>
<proteinExistence type="predicted"/>
<dbReference type="OrthoDB" id="428595at2759"/>
<dbReference type="AlphaFoldDB" id="A0A7J6MPE4"/>
<accession>A0A7J6MPE4</accession>
<gene>
    <name evidence="1" type="ORF">FOL47_011332</name>
</gene>
<dbReference type="GO" id="GO:0051959">
    <property type="term" value="F:dynein light intermediate chain binding"/>
    <property type="evidence" value="ECO:0007669"/>
    <property type="project" value="InterPro"/>
</dbReference>
<sequence length="617" mass="70008">MYSILYLDKRFLVCVPSESFMCKRVKRLHLRFRCEDAAKFTARLESARRSRDAAMFKLEAGCRLRKYCHEFGISMPLQAKKRLGDICIRSLKKLVRKQEDKSVLQSLCEEMLNQLFEEVETDYKMTLTKHSMGVRAPKILPSLACTHPSVSVSSQCKKMSRRSRFSMEFLDTVVLCRGKFEEVAGLKILDTDWGRSRPEEDPKPFLFSGRSRLGAASKGWDDRLANEKLLRRRSGHAVPLLPLTLPEFAARSKVHAEEVTVIVQRHWRECAVRVIVDKLAGGLNFLRDDTASHLKSPQHRICAVIDNIIGDVVSQWMEKCVTAWVELIENPSSFPLIKIELDLSETGQVVLSPSVEEIQEVFEEVLENVYFAATELPTLEPELFTHCQIPSKPLGTVDSELITILKARLRSALLNDLRPALKLLADYQPFETIREVAAELSNSQDDLSAALRAVEWSGETKDAINRVCPGGVQSTLFIVDTGNLTEKLISIVEQTKQGVLIDLKNDAETKARGIEYAFGSLREKLNSTPSEEEVEGALTMVETIEEQSLAPLDQQVKDLLEVLEFLEGSEFILPMELLRASYDIRNAPVQARNNLKSFSKRLQSQNRRRLRRLNDDE</sequence>
<dbReference type="GO" id="GO:0007018">
    <property type="term" value="P:microtubule-based movement"/>
    <property type="evidence" value="ECO:0007669"/>
    <property type="project" value="InterPro"/>
</dbReference>
<dbReference type="GO" id="GO:0045505">
    <property type="term" value="F:dynein intermediate chain binding"/>
    <property type="evidence" value="ECO:0007669"/>
    <property type="project" value="InterPro"/>
</dbReference>
<dbReference type="PANTHER" id="PTHR45703">
    <property type="entry name" value="DYNEIN HEAVY CHAIN"/>
    <property type="match status" value="1"/>
</dbReference>
<protein>
    <submittedName>
        <fullName evidence="1">Uncharacterized protein</fullName>
    </submittedName>
</protein>
<name>A0A7J6MPE4_PERCH</name>
<comment type="caution">
    <text evidence="1">The sequence shown here is derived from an EMBL/GenBank/DDBJ whole genome shotgun (WGS) entry which is preliminary data.</text>
</comment>
<dbReference type="EMBL" id="JAAPAO010000098">
    <property type="protein sequence ID" value="KAF4672841.1"/>
    <property type="molecule type" value="Genomic_DNA"/>
</dbReference>
<keyword evidence="2" id="KW-1185">Reference proteome</keyword>
<dbReference type="Proteomes" id="UP000591131">
    <property type="component" value="Unassembled WGS sequence"/>
</dbReference>